<dbReference type="InterPro" id="IPR024983">
    <property type="entry name" value="CHAT_dom"/>
</dbReference>
<dbReference type="PANTHER" id="PTHR35391">
    <property type="entry name" value="C2H2-TYPE DOMAIN-CONTAINING PROTEIN-RELATED"/>
    <property type="match status" value="1"/>
</dbReference>
<sequence>MQNARSDPPTQVSVYELTARCSQSFEELLQLLSKIKADAFDAAETQLGRLNIWTSNVGALANKNASLDYRLRSSHDIKEMILQLLQVMDRNLRRAIKSALEINNHCLAKESYCQSCTDLAPSLTESVEATKESIDRLQTLAMVLRKSSIQSRNIRAKAFASEDDDESFELFALTIIKHRYKEINGSLCEQLAASLAIRRRRFEYKSRHQSKLAYNNYVNTKDSRVAEHASRQLAQPRQTQKRIQPSELPAKNIMFKQELQPIGPAPSQTNASTLDSKAFRRILYDSAAKSPFSVISRGTSIHDAKLDYPPPPIITRGHNECTCPYCFELLPAAKVKNDRWWRHHVDADLEAYVCISERCSSDPVYFSKFEEWSQHMAEHGPSEVAWNVHLLMWRCPICNPIEPFRWKNEFKDHMNSFHADRYTQSQVSTLTRRSTVSAIRDPFTCPLCNCIPEEIEHIIPRNRKKRLDLLPKHIAGHLKSLAFMSLPYRDDINNTLSEASRAPSRGLHWTGKSMQEQSSIDSDLARLSLSFSDDENLNKQELGAARTILTRELGTQSPPGIEVRDIEWNFLPIKVYPDAEKDPILQPFIISRNGSSITSTANRVQPEDNNKDYSINFELQFTPAFKPFVGRHALWQIEEALRPQHEDHASVCVLYGNKGNGKTCLALEFARQHRKEYTAVFWIDGSTEKTVAQSIENIKSRLPGHQRLEKNGNLNSPPSTGRQEAIDDVLIWLCQKGNNRWLMIFDNVDHDAYDAWEYIPKADHGFVLVTTRSSYLVNIGVNLGISAMDLGQSIDMLHLTSGRNMSDYSQLALRLYCHPLALVLAGSFFRQHRITQEKYLELCGQTLDGTSNLLALGHRSHFSITSTLQVSLNQARNSNPNAAFLLELWSCLSKTDLWFELLSPALKEINGIPGWLRSLASDNFSFLDAMQTLLDYSLAECHENGGGYTMHPVIHEWCFDQLQNKQEMTSLAIIVLGNAVPSTHSQEYWALQRRLLPHLDRTQSLVNGIPDFQIPENLSGLMSVCFHKIEDVYADQNQMAEATQAARHAVTCLPVYHPDRAKCLNNLGLKLGYQFSHTMHNLYLDDAIHVTRQAISITPDKHPDQAGQLDNLGCHLFEGYLYYMDKANLKEAIQAAREAISITPNDHPDLAGRLNNLGTYLFHRYRHTKVTTDLEEVIQVTRQAVNTTPDDDPDLAGRLNNLGNYLFDRYRYTNAMTDLEKVIQVTRRAVNATPNNHPHLAERLKDLGLRLWHRYLRTRAMTDLEEATSCHTLALHQITPNIIVRIEAGRNVLMTAAEALDWKQAYEAWSLAVRLALEFVPFSPKYFDKLQRLGRVSDLASDAAVAALNSQQPPIVSLRLLEQGLCLVAAPTDKMFVDIFNLQEADSILAEKFFAVRNKLKSLTMGDRTTTQTNRPSWQLRADECRKEDEKFYKLIAEIRDKDGFENFLDAPSLEEMQAAATSGPIAVINVSSYRCDAILVEMHQIRVLKLPSLNREEIEAKANNADLRSPEILQWLWDTVTEPILDALGYIDCPSSDKWPHIWWIPTGPLTTFPLHAAGYHDRASGQTVIDRVMSSYSPSTKAIIQSRRRQASSTAKKAVLVAAERGSLLYGNEEVEKIRERCQTMSLTPVVPTQSTTNVISHLLQCKIFHFTGTIRGYPNYKNNLSSIFANLFELNLRKSPPFFAYLSMCGADPSCSTQNIDLIRKCQLTGFRHVIGTLWNMTETGVNMATIIYDEMRDSNMTDESVCRGLHNASRTLRDRWLTTLETGNGSERASTQSPSWIPYVHYGV</sequence>
<dbReference type="InterPro" id="IPR002182">
    <property type="entry name" value="NB-ARC"/>
</dbReference>
<dbReference type="OrthoDB" id="9991317at2759"/>
<dbReference type="PANTHER" id="PTHR35391:SF7">
    <property type="entry name" value="C2H2-TYPE DOMAIN-CONTAINING PROTEIN"/>
    <property type="match status" value="1"/>
</dbReference>
<dbReference type="Proteomes" id="UP000509510">
    <property type="component" value="Chromosome I"/>
</dbReference>
<dbReference type="Pfam" id="PF00931">
    <property type="entry name" value="NB-ARC"/>
    <property type="match status" value="1"/>
</dbReference>
<evidence type="ECO:0000259" key="2">
    <source>
        <dbReference type="Pfam" id="PF12770"/>
    </source>
</evidence>
<keyword evidence="4" id="KW-1185">Reference proteome</keyword>
<dbReference type="Gene3D" id="1.25.40.10">
    <property type="entry name" value="Tetratricopeptide repeat domain"/>
    <property type="match status" value="2"/>
</dbReference>
<dbReference type="Gene3D" id="3.40.50.300">
    <property type="entry name" value="P-loop containing nucleotide triphosphate hydrolases"/>
    <property type="match status" value="1"/>
</dbReference>
<dbReference type="SUPFAM" id="SSF52540">
    <property type="entry name" value="P-loop containing nucleoside triphosphate hydrolases"/>
    <property type="match status" value="1"/>
</dbReference>
<evidence type="ECO:0000259" key="1">
    <source>
        <dbReference type="Pfam" id="PF00931"/>
    </source>
</evidence>
<accession>A0A7H8QNJ9</accession>
<evidence type="ECO:0008006" key="5">
    <source>
        <dbReference type="Google" id="ProtNLM"/>
    </source>
</evidence>
<evidence type="ECO:0000313" key="3">
    <source>
        <dbReference type="EMBL" id="QKX55081.1"/>
    </source>
</evidence>
<dbReference type="InterPro" id="IPR011990">
    <property type="entry name" value="TPR-like_helical_dom_sf"/>
</dbReference>
<feature type="domain" description="CHAT" evidence="2">
    <location>
        <begin position="1512"/>
        <end position="1759"/>
    </location>
</feature>
<dbReference type="Pfam" id="PF13374">
    <property type="entry name" value="TPR_10"/>
    <property type="match status" value="2"/>
</dbReference>
<dbReference type="GO" id="GO:0043531">
    <property type="term" value="F:ADP binding"/>
    <property type="evidence" value="ECO:0007669"/>
    <property type="project" value="InterPro"/>
</dbReference>
<dbReference type="Pfam" id="PF12770">
    <property type="entry name" value="CHAT"/>
    <property type="match status" value="1"/>
</dbReference>
<dbReference type="KEGG" id="trg:TRUGW13939_02173"/>
<dbReference type="InterPro" id="IPR027417">
    <property type="entry name" value="P-loop_NTPase"/>
</dbReference>
<dbReference type="SUPFAM" id="SSF48452">
    <property type="entry name" value="TPR-like"/>
    <property type="match status" value="2"/>
</dbReference>
<name>A0A7H8QNJ9_TALRU</name>
<protein>
    <recommendedName>
        <fullName evidence="5">NB-ARC domain-containing protein</fullName>
    </recommendedName>
</protein>
<dbReference type="RefSeq" id="XP_035341260.1">
    <property type="nucleotide sequence ID" value="XM_035485367.1"/>
</dbReference>
<feature type="domain" description="NB-ARC" evidence="1">
    <location>
        <begin position="646"/>
        <end position="776"/>
    </location>
</feature>
<gene>
    <name evidence="3" type="ORF">TRUGW13939_02173</name>
</gene>
<dbReference type="EMBL" id="CP055898">
    <property type="protein sequence ID" value="QKX55081.1"/>
    <property type="molecule type" value="Genomic_DNA"/>
</dbReference>
<proteinExistence type="predicted"/>
<dbReference type="GeneID" id="55989682"/>
<reference evidence="4" key="1">
    <citation type="submission" date="2020-06" db="EMBL/GenBank/DDBJ databases">
        <title>A chromosome-scale genome assembly of Talaromyces rugulosus W13939.</title>
        <authorList>
            <person name="Wang B."/>
            <person name="Guo L."/>
            <person name="Ye K."/>
            <person name="Wang L."/>
        </authorList>
    </citation>
    <scope>NUCLEOTIDE SEQUENCE [LARGE SCALE GENOMIC DNA]</scope>
    <source>
        <strain evidence="4">W13939</strain>
    </source>
</reference>
<organism evidence="3 4">
    <name type="scientific">Talaromyces rugulosus</name>
    <name type="common">Penicillium rugulosum</name>
    <dbReference type="NCBI Taxonomy" id="121627"/>
    <lineage>
        <taxon>Eukaryota</taxon>
        <taxon>Fungi</taxon>
        <taxon>Dikarya</taxon>
        <taxon>Ascomycota</taxon>
        <taxon>Pezizomycotina</taxon>
        <taxon>Eurotiomycetes</taxon>
        <taxon>Eurotiomycetidae</taxon>
        <taxon>Eurotiales</taxon>
        <taxon>Trichocomaceae</taxon>
        <taxon>Talaromyces</taxon>
        <taxon>Talaromyces sect. Islandici</taxon>
    </lineage>
</organism>
<evidence type="ECO:0000313" key="4">
    <source>
        <dbReference type="Proteomes" id="UP000509510"/>
    </source>
</evidence>